<feature type="domain" description="Zinc finger PHD-type" evidence="6">
    <location>
        <begin position="3"/>
        <end position="53"/>
    </location>
</feature>
<proteinExistence type="predicted"/>
<gene>
    <name evidence="7" type="ORF">RI129_004342</name>
</gene>
<keyword evidence="3" id="KW-0862">Zinc</keyword>
<dbReference type="Gene3D" id="3.30.40.10">
    <property type="entry name" value="Zinc/RING finger domain, C3HC4 (zinc finger)"/>
    <property type="match status" value="1"/>
</dbReference>
<comment type="caution">
    <text evidence="7">The sequence shown here is derived from an EMBL/GenBank/DDBJ whole genome shotgun (WGS) entry which is preliminary data.</text>
</comment>
<keyword evidence="4" id="KW-0175">Coiled coil</keyword>
<evidence type="ECO:0000256" key="4">
    <source>
        <dbReference type="SAM" id="Coils"/>
    </source>
</evidence>
<feature type="region of interest" description="Disordered" evidence="5">
    <location>
        <begin position="60"/>
        <end position="79"/>
    </location>
</feature>
<name>A0AAN7ZPZ3_9COLE</name>
<evidence type="ECO:0000256" key="5">
    <source>
        <dbReference type="SAM" id="MobiDB-lite"/>
    </source>
</evidence>
<dbReference type="Pfam" id="PF00628">
    <property type="entry name" value="PHD"/>
    <property type="match status" value="1"/>
</dbReference>
<dbReference type="Pfam" id="PF25298">
    <property type="entry name" value="Baculo_FP_2nd"/>
    <property type="match status" value="1"/>
</dbReference>
<dbReference type="InterPro" id="IPR019786">
    <property type="entry name" value="Zinc_finger_PHD-type_CS"/>
</dbReference>
<keyword evidence="8" id="KW-1185">Reference proteome</keyword>
<dbReference type="EMBL" id="JAVRBK010000003">
    <property type="protein sequence ID" value="KAK5645878.1"/>
    <property type="molecule type" value="Genomic_DNA"/>
</dbReference>
<dbReference type="Gene3D" id="1.20.1170.10">
    <property type="match status" value="1"/>
</dbReference>
<accession>A0AAN7ZPZ3</accession>
<dbReference type="InterPro" id="IPR013083">
    <property type="entry name" value="Znf_RING/FYVE/PHD"/>
</dbReference>
<keyword evidence="2" id="KW-0863">Zinc-finger</keyword>
<evidence type="ECO:0000313" key="8">
    <source>
        <dbReference type="Proteomes" id="UP001329430"/>
    </source>
</evidence>
<sequence>MSNCGICKAVISRHKVDKIECVVCNYLFHWNCVNITAVEFELIKNKWFCKNCVAERRTSRRLSDSEPNMMKPAEKSPPSQTDVITLLTELSKKVSNISESQNRLEKDINVSINNCHEKVEEVKKLVQVQNDIINKQQDIIQQLTTENKKLNKEMNEVKEDLDAALQESRSNVVEIHGLPINKGETLMSVISKLAAVLHFTLTSDMIDKCFQLKKSLTHDWGTVIIKFLRKEDKDNFIKSKKVKRDLNTGHLGHQQSTPIYINESLTPVRKKVYANARKFKKDEHWDYCWVKSGKIYLRKTSESKIFSLTKQSHLDSIMKPITQTQ</sequence>
<feature type="coiled-coil region" evidence="4">
    <location>
        <begin position="133"/>
        <end position="171"/>
    </location>
</feature>
<evidence type="ECO:0000256" key="1">
    <source>
        <dbReference type="ARBA" id="ARBA00022723"/>
    </source>
</evidence>
<dbReference type="PROSITE" id="PS01359">
    <property type="entry name" value="ZF_PHD_1"/>
    <property type="match status" value="1"/>
</dbReference>
<reference evidence="7 8" key="1">
    <citation type="journal article" date="2024" name="Insects">
        <title>An Improved Chromosome-Level Genome Assembly of the Firefly Pyrocoelia pectoralis.</title>
        <authorList>
            <person name="Fu X."/>
            <person name="Meyer-Rochow V.B."/>
            <person name="Ballantyne L."/>
            <person name="Zhu X."/>
        </authorList>
    </citation>
    <scope>NUCLEOTIDE SEQUENCE [LARGE SCALE GENOMIC DNA]</scope>
    <source>
        <strain evidence="7">XCY_ONT2</strain>
    </source>
</reference>
<dbReference type="SMART" id="SM00249">
    <property type="entry name" value="PHD"/>
    <property type="match status" value="1"/>
</dbReference>
<dbReference type="SUPFAM" id="SSF57903">
    <property type="entry name" value="FYVE/PHD zinc finger"/>
    <property type="match status" value="1"/>
</dbReference>
<dbReference type="AlphaFoldDB" id="A0AAN7ZPZ3"/>
<keyword evidence="1" id="KW-0479">Metal-binding</keyword>
<evidence type="ECO:0000256" key="2">
    <source>
        <dbReference type="ARBA" id="ARBA00022771"/>
    </source>
</evidence>
<evidence type="ECO:0000256" key="3">
    <source>
        <dbReference type="ARBA" id="ARBA00022833"/>
    </source>
</evidence>
<evidence type="ECO:0000259" key="6">
    <source>
        <dbReference type="SMART" id="SM00249"/>
    </source>
</evidence>
<dbReference type="GO" id="GO:0008270">
    <property type="term" value="F:zinc ion binding"/>
    <property type="evidence" value="ECO:0007669"/>
    <property type="project" value="UniProtKB-KW"/>
</dbReference>
<dbReference type="Proteomes" id="UP001329430">
    <property type="component" value="Chromosome 3"/>
</dbReference>
<dbReference type="InterPro" id="IPR001965">
    <property type="entry name" value="Znf_PHD"/>
</dbReference>
<dbReference type="InterPro" id="IPR011011">
    <property type="entry name" value="Znf_FYVE_PHD"/>
</dbReference>
<protein>
    <recommendedName>
        <fullName evidence="6">Zinc finger PHD-type domain-containing protein</fullName>
    </recommendedName>
</protein>
<organism evidence="7 8">
    <name type="scientific">Pyrocoelia pectoralis</name>
    <dbReference type="NCBI Taxonomy" id="417401"/>
    <lineage>
        <taxon>Eukaryota</taxon>
        <taxon>Metazoa</taxon>
        <taxon>Ecdysozoa</taxon>
        <taxon>Arthropoda</taxon>
        <taxon>Hexapoda</taxon>
        <taxon>Insecta</taxon>
        <taxon>Pterygota</taxon>
        <taxon>Neoptera</taxon>
        <taxon>Endopterygota</taxon>
        <taxon>Coleoptera</taxon>
        <taxon>Polyphaga</taxon>
        <taxon>Elateriformia</taxon>
        <taxon>Elateroidea</taxon>
        <taxon>Lampyridae</taxon>
        <taxon>Lampyrinae</taxon>
        <taxon>Pyrocoelia</taxon>
    </lineage>
</organism>
<dbReference type="InterPro" id="IPR057251">
    <property type="entry name" value="FP_C"/>
</dbReference>
<evidence type="ECO:0000313" key="7">
    <source>
        <dbReference type="EMBL" id="KAK5645878.1"/>
    </source>
</evidence>
<dbReference type="InterPro" id="IPR019787">
    <property type="entry name" value="Znf_PHD-finger"/>
</dbReference>